<protein>
    <recommendedName>
        <fullName evidence="2">High-affinity zinc uptake system protein ZnuA</fullName>
    </recommendedName>
</protein>
<dbReference type="AlphaFoldDB" id="A0A2G5K2A8"/>
<gene>
    <name evidence="7" type="ORF">BFP76_09080</name>
</gene>
<evidence type="ECO:0000256" key="4">
    <source>
        <dbReference type="ARBA" id="ARBA00022729"/>
    </source>
</evidence>
<name>A0A2G5K2A8_9RHOB</name>
<dbReference type="OrthoDB" id="7346865at2"/>
<dbReference type="InterPro" id="IPR006127">
    <property type="entry name" value="ZnuA-like"/>
</dbReference>
<comment type="similarity">
    <text evidence="1">Belongs to the bacterial solute-binding protein 9 family.</text>
</comment>
<proteinExistence type="inferred from homology"/>
<evidence type="ECO:0000256" key="3">
    <source>
        <dbReference type="ARBA" id="ARBA00022448"/>
    </source>
</evidence>
<dbReference type="EMBL" id="MDGM01000014">
    <property type="protein sequence ID" value="PIB23162.1"/>
    <property type="molecule type" value="Genomic_DNA"/>
</dbReference>
<keyword evidence="5" id="KW-0864">Zinc transport</keyword>
<keyword evidence="8" id="KW-1185">Reference proteome</keyword>
<sequence>MKNTIITAMAIMLATQISARADQLNVVTDIAPVHSLVAQVMDGVETPSVILEPGASPHHANLRPSKAAAIQSADIVFYIGDALTPWLSAPLAKLNTEIVKVSFLNQSVTTQLANRDFAIFEEEHHEHDDGHDHGVIDPHVWLSPKNAQQWLMVIGDTLSVHDPENASIYSQNVSRAIEGLEKMHTDFSQKIASRKDTKFLAYHDAFQYLEHDFNLTVVGAISSSDASRPSAKRMIALQKHITEQGIDCILSEPQFSEKLIQSVSGGNKIAIAEIDPLGTKHTLGPNLYTAMFADFANEIAKCGVE</sequence>
<evidence type="ECO:0000313" key="7">
    <source>
        <dbReference type="EMBL" id="PIB23162.1"/>
    </source>
</evidence>
<evidence type="ECO:0000256" key="6">
    <source>
        <dbReference type="SAM" id="SignalP"/>
    </source>
</evidence>
<feature type="chain" id="PRO_5013633405" description="High-affinity zinc uptake system protein ZnuA" evidence="6">
    <location>
        <begin position="22"/>
        <end position="305"/>
    </location>
</feature>
<evidence type="ECO:0000256" key="5">
    <source>
        <dbReference type="ARBA" id="ARBA00022906"/>
    </source>
</evidence>
<reference evidence="7 8" key="1">
    <citation type="submission" date="2016-08" db="EMBL/GenBank/DDBJ databases">
        <title>Draft genome of Amylibacter sp. strain 4G11.</title>
        <authorList>
            <person name="Wong S.-K."/>
            <person name="Hamasaki K."/>
            <person name="Yoshizawa S."/>
        </authorList>
    </citation>
    <scope>NUCLEOTIDE SEQUENCE [LARGE SCALE GENOMIC DNA]</scope>
    <source>
        <strain evidence="7 8">4G11</strain>
    </source>
</reference>
<dbReference type="PANTHER" id="PTHR42953">
    <property type="entry name" value="HIGH-AFFINITY ZINC UPTAKE SYSTEM PROTEIN ZNUA-RELATED"/>
    <property type="match status" value="1"/>
</dbReference>
<dbReference type="Pfam" id="PF01297">
    <property type="entry name" value="ZnuA"/>
    <property type="match status" value="1"/>
</dbReference>
<organism evidence="7 8">
    <name type="scientific">Paramylibacter kogurei</name>
    <dbReference type="NCBI Taxonomy" id="1889778"/>
    <lineage>
        <taxon>Bacteria</taxon>
        <taxon>Pseudomonadati</taxon>
        <taxon>Pseudomonadota</taxon>
        <taxon>Alphaproteobacteria</taxon>
        <taxon>Rhodobacterales</taxon>
        <taxon>Paracoccaceae</taxon>
        <taxon>Paramylibacter</taxon>
    </lineage>
</organism>
<dbReference type="InterPro" id="IPR050492">
    <property type="entry name" value="Bact_metal-bind_prot9"/>
</dbReference>
<dbReference type="RefSeq" id="WP_099594445.1">
    <property type="nucleotide sequence ID" value="NZ_MDGM01000014.1"/>
</dbReference>
<keyword evidence="5" id="KW-0406">Ion transport</keyword>
<keyword evidence="4 6" id="KW-0732">Signal</keyword>
<keyword evidence="3" id="KW-0813">Transport</keyword>
<keyword evidence="5" id="KW-0862">Zinc</keyword>
<accession>A0A2G5K2A8</accession>
<dbReference type="GO" id="GO:0046872">
    <property type="term" value="F:metal ion binding"/>
    <property type="evidence" value="ECO:0007669"/>
    <property type="project" value="InterPro"/>
</dbReference>
<feature type="signal peptide" evidence="6">
    <location>
        <begin position="1"/>
        <end position="21"/>
    </location>
</feature>
<evidence type="ECO:0000313" key="8">
    <source>
        <dbReference type="Proteomes" id="UP000231516"/>
    </source>
</evidence>
<dbReference type="SUPFAM" id="SSF53807">
    <property type="entry name" value="Helical backbone' metal receptor"/>
    <property type="match status" value="1"/>
</dbReference>
<dbReference type="GO" id="GO:0006829">
    <property type="term" value="P:zinc ion transport"/>
    <property type="evidence" value="ECO:0007669"/>
    <property type="project" value="UniProtKB-KW"/>
</dbReference>
<dbReference type="Proteomes" id="UP000231516">
    <property type="component" value="Unassembled WGS sequence"/>
</dbReference>
<dbReference type="PANTHER" id="PTHR42953:SF3">
    <property type="entry name" value="HIGH-AFFINITY ZINC UPTAKE SYSTEM PROTEIN ZNUA"/>
    <property type="match status" value="1"/>
</dbReference>
<evidence type="ECO:0000256" key="2">
    <source>
        <dbReference type="ARBA" id="ARBA00015915"/>
    </source>
</evidence>
<evidence type="ECO:0000256" key="1">
    <source>
        <dbReference type="ARBA" id="ARBA00011028"/>
    </source>
</evidence>
<comment type="caution">
    <text evidence="7">The sequence shown here is derived from an EMBL/GenBank/DDBJ whole genome shotgun (WGS) entry which is preliminary data.</text>
</comment>
<dbReference type="Gene3D" id="3.40.50.1980">
    <property type="entry name" value="Nitrogenase molybdenum iron protein domain"/>
    <property type="match status" value="2"/>
</dbReference>